<keyword evidence="4" id="KW-0677">Repeat</keyword>
<evidence type="ECO:0000313" key="15">
    <source>
        <dbReference type="Proteomes" id="UP000320475"/>
    </source>
</evidence>
<dbReference type="Proteomes" id="UP000320475">
    <property type="component" value="Unassembled WGS sequence"/>
</dbReference>
<evidence type="ECO:0000256" key="8">
    <source>
        <dbReference type="ARBA" id="ARBA00023125"/>
    </source>
</evidence>
<evidence type="ECO:0000256" key="11">
    <source>
        <dbReference type="PROSITE-ProRule" id="PRU00042"/>
    </source>
</evidence>
<comment type="subcellular location">
    <subcellularLocation>
        <location evidence="1">Nucleus</location>
    </subcellularLocation>
</comment>
<dbReference type="EMBL" id="QEAM01000225">
    <property type="protein sequence ID" value="TPX43405.1"/>
    <property type="molecule type" value="Genomic_DNA"/>
</dbReference>
<protein>
    <recommendedName>
        <fullName evidence="13">C2H2-type domain-containing protein</fullName>
    </recommendedName>
</protein>
<feature type="compositionally biased region" description="Basic and acidic residues" evidence="12">
    <location>
        <begin position="233"/>
        <end position="244"/>
    </location>
</feature>
<feature type="compositionally biased region" description="Acidic residues" evidence="12">
    <location>
        <begin position="221"/>
        <end position="232"/>
    </location>
</feature>
<evidence type="ECO:0000256" key="10">
    <source>
        <dbReference type="ARBA" id="ARBA00023242"/>
    </source>
</evidence>
<evidence type="ECO:0000256" key="4">
    <source>
        <dbReference type="ARBA" id="ARBA00022737"/>
    </source>
</evidence>
<dbReference type="VEuPathDB" id="FungiDB:SeMB42_g00726"/>
<gene>
    <name evidence="14" type="ORF">SeLEV6574_g05083</name>
</gene>
<dbReference type="InterPro" id="IPR013087">
    <property type="entry name" value="Znf_C2H2_type"/>
</dbReference>
<keyword evidence="10" id="KW-0539">Nucleus</keyword>
<keyword evidence="5 11" id="KW-0863">Zinc-finger</keyword>
<evidence type="ECO:0000256" key="6">
    <source>
        <dbReference type="ARBA" id="ARBA00022833"/>
    </source>
</evidence>
<keyword evidence="6" id="KW-0862">Zinc</keyword>
<evidence type="ECO:0000256" key="7">
    <source>
        <dbReference type="ARBA" id="ARBA00023015"/>
    </source>
</evidence>
<feature type="domain" description="C2H2-type" evidence="13">
    <location>
        <begin position="345"/>
        <end position="379"/>
    </location>
</feature>
<evidence type="ECO:0000256" key="1">
    <source>
        <dbReference type="ARBA" id="ARBA00004123"/>
    </source>
</evidence>
<organism evidence="14 15">
    <name type="scientific">Synchytrium endobioticum</name>
    <dbReference type="NCBI Taxonomy" id="286115"/>
    <lineage>
        <taxon>Eukaryota</taxon>
        <taxon>Fungi</taxon>
        <taxon>Fungi incertae sedis</taxon>
        <taxon>Chytridiomycota</taxon>
        <taxon>Chytridiomycota incertae sedis</taxon>
        <taxon>Chytridiomycetes</taxon>
        <taxon>Synchytriales</taxon>
        <taxon>Synchytriaceae</taxon>
        <taxon>Synchytrium</taxon>
    </lineage>
</organism>
<keyword evidence="8" id="KW-0238">DNA-binding</keyword>
<dbReference type="PANTHER" id="PTHR23235">
    <property type="entry name" value="KRUEPPEL-LIKE TRANSCRIPTION FACTOR"/>
    <property type="match status" value="1"/>
</dbReference>
<dbReference type="Gene3D" id="3.30.160.60">
    <property type="entry name" value="Classic Zinc Finger"/>
    <property type="match status" value="3"/>
</dbReference>
<keyword evidence="7" id="KW-0805">Transcription regulation</keyword>
<evidence type="ECO:0000313" key="14">
    <source>
        <dbReference type="EMBL" id="TPX43405.1"/>
    </source>
</evidence>
<sequence length="410" mass="45223">MLKWLDIETEEAKRKKSGLAVLDQLESQHIASASASAAAIVEKHLSPMLSSSSSTSNSGKRTPTDIHRPQPGMQPVSTPPPMNTRSTITPAQAFAYLLRPLANDPVLAATATNLLSAINADSATQATIVEHASQAIVDLLLNAVNNNELNTLTGIEQDIVPGPPPTVNPQQQVRQSMDAEGSENSSCSKKTKRASDHIFGSKRARACDLTTNASLLHQSDNDDYDDDDDDDDKKEAHVQGERHFQSNGVEYQPIQVLHEANATTYTANNDTARVSRKRGRKKQTKELRFKCDQCDKRFTAASSLNSHQVTHQGDKPFPCQHCDAKFARKHDLSRHQKLHSSLKPHVCQDCGRTFARRDSLRRHERMNEEGKRAHCFLKPMTGSPRPGAQGTAGVQMEQFNGRIAQSLWSI</sequence>
<dbReference type="SUPFAM" id="SSF57667">
    <property type="entry name" value="beta-beta-alpha zinc fingers"/>
    <property type="match status" value="2"/>
</dbReference>
<dbReference type="FunFam" id="3.30.160.60:FF:001156">
    <property type="entry name" value="Zinc finger protein 407"/>
    <property type="match status" value="1"/>
</dbReference>
<evidence type="ECO:0000256" key="5">
    <source>
        <dbReference type="ARBA" id="ARBA00022771"/>
    </source>
</evidence>
<feature type="region of interest" description="Disordered" evidence="12">
    <location>
        <begin position="156"/>
        <end position="195"/>
    </location>
</feature>
<keyword evidence="3" id="KW-0479">Metal-binding</keyword>
<dbReference type="SMART" id="SM00355">
    <property type="entry name" value="ZnF_C2H2"/>
    <property type="match status" value="3"/>
</dbReference>
<dbReference type="OrthoDB" id="8922241at2759"/>
<dbReference type="GO" id="GO:0008270">
    <property type="term" value="F:zinc ion binding"/>
    <property type="evidence" value="ECO:0007669"/>
    <property type="project" value="UniProtKB-KW"/>
</dbReference>
<evidence type="ECO:0000256" key="2">
    <source>
        <dbReference type="ARBA" id="ARBA00006991"/>
    </source>
</evidence>
<feature type="domain" description="C2H2-type" evidence="13">
    <location>
        <begin position="317"/>
        <end position="344"/>
    </location>
</feature>
<evidence type="ECO:0000256" key="9">
    <source>
        <dbReference type="ARBA" id="ARBA00023163"/>
    </source>
</evidence>
<keyword evidence="9" id="KW-0804">Transcription</keyword>
<dbReference type="FunFam" id="3.30.160.60:FF:000446">
    <property type="entry name" value="Zinc finger protein"/>
    <property type="match status" value="1"/>
</dbReference>
<dbReference type="Pfam" id="PF00096">
    <property type="entry name" value="zf-C2H2"/>
    <property type="match status" value="3"/>
</dbReference>
<evidence type="ECO:0000259" key="13">
    <source>
        <dbReference type="PROSITE" id="PS50157"/>
    </source>
</evidence>
<dbReference type="GO" id="GO:0005634">
    <property type="term" value="C:nucleus"/>
    <property type="evidence" value="ECO:0007669"/>
    <property type="project" value="UniProtKB-SubCell"/>
</dbReference>
<dbReference type="PROSITE" id="PS50157">
    <property type="entry name" value="ZINC_FINGER_C2H2_2"/>
    <property type="match status" value="3"/>
</dbReference>
<dbReference type="FunFam" id="3.30.160.60:FF:000065">
    <property type="entry name" value="B-cell CLL/lymphoma 6, member B"/>
    <property type="match status" value="1"/>
</dbReference>
<accession>A0A507CWA1</accession>
<comment type="caution">
    <text evidence="14">The sequence shown here is derived from an EMBL/GenBank/DDBJ whole genome shotgun (WGS) entry which is preliminary data.</text>
</comment>
<dbReference type="AlphaFoldDB" id="A0A507CWA1"/>
<reference evidence="14 15" key="1">
    <citation type="journal article" date="2019" name="Sci. Rep.">
        <title>Comparative genomics of chytrid fungi reveal insights into the obligate biotrophic and pathogenic lifestyle of Synchytrium endobioticum.</title>
        <authorList>
            <person name="van de Vossenberg B.T.L.H."/>
            <person name="Warris S."/>
            <person name="Nguyen H.D.T."/>
            <person name="van Gent-Pelzer M.P.E."/>
            <person name="Joly D.L."/>
            <person name="van de Geest H.C."/>
            <person name="Bonants P.J.M."/>
            <person name="Smith D.S."/>
            <person name="Levesque C.A."/>
            <person name="van der Lee T.A.J."/>
        </authorList>
    </citation>
    <scope>NUCLEOTIDE SEQUENCE [LARGE SCALE GENOMIC DNA]</scope>
    <source>
        <strain evidence="14 15">LEV6574</strain>
    </source>
</reference>
<feature type="region of interest" description="Disordered" evidence="12">
    <location>
        <begin position="216"/>
        <end position="247"/>
    </location>
</feature>
<dbReference type="InterPro" id="IPR036236">
    <property type="entry name" value="Znf_C2H2_sf"/>
</dbReference>
<name>A0A507CWA1_9FUNG</name>
<feature type="compositionally biased region" description="Low complexity" evidence="12">
    <location>
        <begin position="47"/>
        <end position="58"/>
    </location>
</feature>
<dbReference type="GO" id="GO:0000978">
    <property type="term" value="F:RNA polymerase II cis-regulatory region sequence-specific DNA binding"/>
    <property type="evidence" value="ECO:0007669"/>
    <property type="project" value="TreeGrafter"/>
</dbReference>
<proteinExistence type="inferred from homology"/>
<comment type="similarity">
    <text evidence="2">Belongs to the krueppel C2H2-type zinc-finger protein family.</text>
</comment>
<evidence type="ECO:0000256" key="12">
    <source>
        <dbReference type="SAM" id="MobiDB-lite"/>
    </source>
</evidence>
<dbReference type="PROSITE" id="PS00028">
    <property type="entry name" value="ZINC_FINGER_C2H2_1"/>
    <property type="match status" value="2"/>
</dbReference>
<evidence type="ECO:0000256" key="3">
    <source>
        <dbReference type="ARBA" id="ARBA00022723"/>
    </source>
</evidence>
<dbReference type="GO" id="GO:0000981">
    <property type="term" value="F:DNA-binding transcription factor activity, RNA polymerase II-specific"/>
    <property type="evidence" value="ECO:0007669"/>
    <property type="project" value="TreeGrafter"/>
</dbReference>
<feature type="region of interest" description="Disordered" evidence="12">
    <location>
        <begin position="47"/>
        <end position="83"/>
    </location>
</feature>
<feature type="domain" description="C2H2-type" evidence="13">
    <location>
        <begin position="289"/>
        <end position="316"/>
    </location>
</feature>
<dbReference type="PANTHER" id="PTHR23235:SF120">
    <property type="entry name" value="KRUPPEL-LIKE FACTOR 15"/>
    <property type="match status" value="1"/>
</dbReference>